<reference evidence="5 6" key="1">
    <citation type="submission" date="2014-11" db="EMBL/GenBank/DDBJ databases">
        <authorList>
            <person name="Zhu J."/>
            <person name="Qi W."/>
            <person name="Song R."/>
        </authorList>
    </citation>
    <scope>NUCLEOTIDE SEQUENCE [LARGE SCALE GENOMIC DNA]</scope>
</reference>
<keyword evidence="2" id="KW-0677">Repeat</keyword>
<sequence>MEASSAAQSTPMDITVPHVANDGSAQSAFSQFPDGLFVETMYSLRPTLLTAPRTTCRRWRDLCDHPGLWRRICEAKYDRSLLNTKGYGDKWKFLYADSNGWYPCRVGGRRVQGPKFSVKRLVAAPPYVTIMDLRFDQRHIFAVTERRANSGEAWVKVFDRESRQEVSSVCMASPGFNCLDIDSEMFAAGDDGGTIRIYNRNSFREQARKHTRDVEVNDLRISREKCIISVKTARRFPAGIGLWDLMSGEDLRFQPHITQDRWIHALELTGKRSVTEVVAVGERSSDGTFSILLLDMRTQQNRANSGEAWVKVFDRESRQEVSSVCMASPGFNCLDIDSEMFAAGDDGGTIRIYNRNSFREQARKHTRDVEVNDLRISREKCIISVKTARRFPAGIGLWDLMSGEDLRFQPHITQDRWIHALELTGKRSVTEVVAVGERSSDGTFSILLLDMRTQQKIVHEIAQNKQMLWPLRVHDVSVFCNVVARTGEKWGRIRQIDLRYAPVDRSPDPPSPGPIPTFLPKPLLQRPPTGLIGQPDTSLLPSTQIIPPANTVFSTAWTALDRTWTALETYHKKLDPKPPSPLPLAHKQILTPSWRRAHGLHPPTATATGRGRGTSITTATAMEDKKRQSALACLAGVGSGSRVVVRGKGAMKRRGSTDLDMSGDVKRRGIFGGLLMGTAIGNTTTTAHQQYQEQHERRGSVGVGGSGMVDIDEDKSASGGSPASATSIFGGFGGVFPSGVMNFGFNSVVLGPSSLLKAASGTSTTSTDCETPADGIPRLTNAPPSQPTAAAAAAGGGTKRKRKVRHTDHGSPSPHVVAMDVDPSMGMGMGKMGVGVSRALPPKPDPIVTDPHMSPLSSSCLREGLPFSMRSCQNRAGITHFFPWTVEDFRVTDKAVYGLTKHDGRIAVYRARHDRPGRGECLGLVDQFNSVGWNDPLQIIQLHETGLIVSVGENVYVADVCCPWPIWT</sequence>
<dbReference type="InterPro" id="IPR036322">
    <property type="entry name" value="WD40_repeat_dom_sf"/>
</dbReference>
<dbReference type="SUPFAM" id="SSF81383">
    <property type="entry name" value="F-box domain"/>
    <property type="match status" value="1"/>
</dbReference>
<dbReference type="Gene3D" id="2.130.10.10">
    <property type="entry name" value="YVTN repeat-like/Quinoprotein amine dehydrogenase"/>
    <property type="match status" value="2"/>
</dbReference>
<evidence type="ECO:0000256" key="1">
    <source>
        <dbReference type="ARBA" id="ARBA00022574"/>
    </source>
</evidence>
<dbReference type="PANTHER" id="PTHR22847:SF637">
    <property type="entry name" value="WD REPEAT DOMAIN 5B"/>
    <property type="match status" value="1"/>
</dbReference>
<evidence type="ECO:0000313" key="6">
    <source>
        <dbReference type="Proteomes" id="UP000041254"/>
    </source>
</evidence>
<dbReference type="InterPro" id="IPR036047">
    <property type="entry name" value="F-box-like_dom_sf"/>
</dbReference>
<dbReference type="OrthoDB" id="331677at2759"/>
<gene>
    <name evidence="5" type="ORF">Vbra_8405</name>
</gene>
<dbReference type="PANTHER" id="PTHR22847">
    <property type="entry name" value="WD40 REPEAT PROTEIN"/>
    <property type="match status" value="1"/>
</dbReference>
<dbReference type="Gene3D" id="1.20.1280.50">
    <property type="match status" value="1"/>
</dbReference>
<organism evidence="5 6">
    <name type="scientific">Vitrella brassicaformis (strain CCMP3155)</name>
    <dbReference type="NCBI Taxonomy" id="1169540"/>
    <lineage>
        <taxon>Eukaryota</taxon>
        <taxon>Sar</taxon>
        <taxon>Alveolata</taxon>
        <taxon>Colpodellida</taxon>
        <taxon>Vitrellaceae</taxon>
        <taxon>Vitrella</taxon>
    </lineage>
</organism>
<dbReference type="SUPFAM" id="SSF50978">
    <property type="entry name" value="WD40 repeat-like"/>
    <property type="match status" value="1"/>
</dbReference>
<dbReference type="Pfam" id="PF12937">
    <property type="entry name" value="F-box-like"/>
    <property type="match status" value="1"/>
</dbReference>
<dbReference type="InterPro" id="IPR015943">
    <property type="entry name" value="WD40/YVTN_repeat-like_dom_sf"/>
</dbReference>
<feature type="domain" description="F-box" evidence="4">
    <location>
        <begin position="49"/>
        <end position="74"/>
    </location>
</feature>
<accession>A0A0G4EWN3</accession>
<keyword evidence="6" id="KW-1185">Reference proteome</keyword>
<protein>
    <recommendedName>
        <fullName evidence="4">F-box domain-containing protein</fullName>
    </recommendedName>
</protein>
<evidence type="ECO:0000256" key="2">
    <source>
        <dbReference type="ARBA" id="ARBA00022737"/>
    </source>
</evidence>
<keyword evidence="1" id="KW-0853">WD repeat</keyword>
<dbReference type="InParanoid" id="A0A0G4EWN3"/>
<name>A0A0G4EWN3_VITBC</name>
<dbReference type="EMBL" id="CDMY01000332">
    <property type="protein sequence ID" value="CEM02673.1"/>
    <property type="molecule type" value="Genomic_DNA"/>
</dbReference>
<evidence type="ECO:0000313" key="5">
    <source>
        <dbReference type="EMBL" id="CEM02673.1"/>
    </source>
</evidence>
<dbReference type="Proteomes" id="UP000041254">
    <property type="component" value="Unassembled WGS sequence"/>
</dbReference>
<dbReference type="VEuPathDB" id="CryptoDB:Vbra_8405"/>
<evidence type="ECO:0000256" key="3">
    <source>
        <dbReference type="SAM" id="MobiDB-lite"/>
    </source>
</evidence>
<feature type="region of interest" description="Disordered" evidence="3">
    <location>
        <begin position="778"/>
        <end position="818"/>
    </location>
</feature>
<dbReference type="AlphaFoldDB" id="A0A0G4EWN3"/>
<proteinExistence type="predicted"/>
<evidence type="ECO:0000259" key="4">
    <source>
        <dbReference type="Pfam" id="PF12937"/>
    </source>
</evidence>
<dbReference type="InterPro" id="IPR001810">
    <property type="entry name" value="F-box_dom"/>
</dbReference>